<evidence type="ECO:0000313" key="2">
    <source>
        <dbReference type="Proteomes" id="UP000462760"/>
    </source>
</evidence>
<dbReference type="GO" id="GO:0006508">
    <property type="term" value="P:proteolysis"/>
    <property type="evidence" value="ECO:0007669"/>
    <property type="project" value="UniProtKB-KW"/>
</dbReference>
<name>A0A844FGR6_9FIRM</name>
<dbReference type="Proteomes" id="UP000462760">
    <property type="component" value="Unassembled WGS sequence"/>
</dbReference>
<gene>
    <name evidence="1" type="ORF">FYJ27_05385</name>
</gene>
<accession>A0A844FGR6</accession>
<proteinExistence type="predicted"/>
<organism evidence="1 2">
    <name type="scientific">Anaerosalibacter bizertensis</name>
    <dbReference type="NCBI Taxonomy" id="932217"/>
    <lineage>
        <taxon>Bacteria</taxon>
        <taxon>Bacillati</taxon>
        <taxon>Bacillota</taxon>
        <taxon>Tissierellia</taxon>
        <taxon>Tissierellales</taxon>
        <taxon>Sporanaerobacteraceae</taxon>
        <taxon>Anaerosalibacter</taxon>
    </lineage>
</organism>
<comment type="caution">
    <text evidence="1">The sequence shown here is derived from an EMBL/GenBank/DDBJ whole genome shotgun (WGS) entry which is preliminary data.</text>
</comment>
<keyword evidence="1" id="KW-0378">Hydrolase</keyword>
<evidence type="ECO:0000313" key="1">
    <source>
        <dbReference type="EMBL" id="MSS43164.1"/>
    </source>
</evidence>
<sequence>MNIKQYILKILSDKSILELLPDERVYHIHANNPNPPYVEYQVINEYGVEYEENKEKYTRYIIQIDIFSKKDYTEIENVIKKHMFNAGFERDMAADLYEEKTGLYHKGMRFSIDLPTSEN</sequence>
<dbReference type="AlphaFoldDB" id="A0A844FGR6"/>
<keyword evidence="1" id="KW-0645">Protease</keyword>
<reference evidence="1 2" key="1">
    <citation type="submission" date="2019-08" db="EMBL/GenBank/DDBJ databases">
        <title>In-depth cultivation of the pig gut microbiome towards novel bacterial diversity and tailored functional studies.</title>
        <authorList>
            <person name="Wylensek D."/>
            <person name="Hitch T.C.A."/>
            <person name="Clavel T."/>
        </authorList>
    </citation>
    <scope>NUCLEOTIDE SEQUENCE [LARGE SCALE GENOMIC DNA]</scope>
    <source>
        <strain evidence="1 2">Med78-601-WT-4W-RMD-3</strain>
    </source>
</reference>
<dbReference type="EMBL" id="VULR01000006">
    <property type="protein sequence ID" value="MSS43164.1"/>
    <property type="molecule type" value="Genomic_DNA"/>
</dbReference>
<protein>
    <submittedName>
        <fullName evidence="1">Prohead protease</fullName>
    </submittedName>
</protein>
<dbReference type="RefSeq" id="WP_229775486.1">
    <property type="nucleotide sequence ID" value="NZ_VULR01000006.1"/>
</dbReference>
<dbReference type="GO" id="GO:0008233">
    <property type="term" value="F:peptidase activity"/>
    <property type="evidence" value="ECO:0007669"/>
    <property type="project" value="UniProtKB-KW"/>
</dbReference>